<sequence>MKWQEWMRNNKAWVLLCGLALMIKLLSFFPGAVEAYYTRGIYVFISKFQRFLFGRLPFSMGDLLYMVLIVFLVVRCIRGIRILLRRRVQRIGWKKGGLKLLRTLLLLYVVFYALWGLNYSRQGIAAQFGLSDKRVTPQDLDTLVQLLHRRINQDVTLLQVKDRAALNNYPLIFRQAEEAYRITRETYPFLDSRPVSVKASLFGTVMNYTGVQGYYNPFSGEAQVNTTIPAFLLPSVVTHEIGHQVGYGMESEANFLSFLTSRNHPSIHFQYATDFVMYAYARGMLFTLDSVKALHYDSTLHPQVQKDFADYRAFYEKYRNRVEKVIDWLYGSYLKANNQPAGEDAYDEVVFWLVAWYKKYGKEAI</sequence>
<reference evidence="3" key="1">
    <citation type="submission" date="2016-10" db="EMBL/GenBank/DDBJ databases">
        <authorList>
            <person name="Varghese N."/>
            <person name="Submissions S."/>
        </authorList>
    </citation>
    <scope>NUCLEOTIDE SEQUENCE [LARGE SCALE GENOMIC DNA]</scope>
    <source>
        <strain evidence="3">DSM 25811 / CCM 8410 / LMG 26954 / E90</strain>
    </source>
</reference>
<proteinExistence type="predicted"/>
<evidence type="ECO:0000313" key="2">
    <source>
        <dbReference type="EMBL" id="SDC36452.1"/>
    </source>
</evidence>
<accession>A0A1G6KZB9</accession>
<keyword evidence="1" id="KW-1133">Transmembrane helix</keyword>
<dbReference type="AlphaFoldDB" id="A0A1G6KZB9"/>
<dbReference type="RefSeq" id="WP_090388796.1">
    <property type="nucleotide sequence ID" value="NZ_FMZO01000002.1"/>
</dbReference>
<gene>
    <name evidence="2" type="ORF">SAMN04487894_102164</name>
</gene>
<evidence type="ECO:0000313" key="3">
    <source>
        <dbReference type="Proteomes" id="UP000198757"/>
    </source>
</evidence>
<dbReference type="OrthoDB" id="1048788at2"/>
<dbReference type="STRING" id="1285928.SAMN04487894_102164"/>
<keyword evidence="3" id="KW-1185">Reference proteome</keyword>
<feature type="transmembrane region" description="Helical" evidence="1">
    <location>
        <begin position="59"/>
        <end position="77"/>
    </location>
</feature>
<keyword evidence="1" id="KW-0812">Transmembrane</keyword>
<feature type="transmembrane region" description="Helical" evidence="1">
    <location>
        <begin position="98"/>
        <end position="117"/>
    </location>
</feature>
<protein>
    <recommendedName>
        <fullName evidence="4">DUF3810 domain-containing protein</fullName>
    </recommendedName>
</protein>
<dbReference type="EMBL" id="FMZO01000002">
    <property type="protein sequence ID" value="SDC36452.1"/>
    <property type="molecule type" value="Genomic_DNA"/>
</dbReference>
<dbReference type="Pfam" id="PF12725">
    <property type="entry name" value="DUF3810"/>
    <property type="match status" value="1"/>
</dbReference>
<evidence type="ECO:0000256" key="1">
    <source>
        <dbReference type="SAM" id="Phobius"/>
    </source>
</evidence>
<evidence type="ECO:0008006" key="4">
    <source>
        <dbReference type="Google" id="ProtNLM"/>
    </source>
</evidence>
<dbReference type="InterPro" id="IPR024294">
    <property type="entry name" value="DUF3810"/>
</dbReference>
<keyword evidence="1" id="KW-0472">Membrane</keyword>
<organism evidence="2 3">
    <name type="scientific">Niabella drilacis (strain DSM 25811 / CCM 8410 / CCUG 62505 / LMG 26954 / E90)</name>
    <dbReference type="NCBI Taxonomy" id="1285928"/>
    <lineage>
        <taxon>Bacteria</taxon>
        <taxon>Pseudomonadati</taxon>
        <taxon>Bacteroidota</taxon>
        <taxon>Chitinophagia</taxon>
        <taxon>Chitinophagales</taxon>
        <taxon>Chitinophagaceae</taxon>
        <taxon>Niabella</taxon>
    </lineage>
</organism>
<name>A0A1G6KZB9_NIADE</name>
<dbReference type="Proteomes" id="UP000198757">
    <property type="component" value="Unassembled WGS sequence"/>
</dbReference>